<organism evidence="1 2">
    <name type="scientific">Diversispora epigaea</name>
    <dbReference type="NCBI Taxonomy" id="1348612"/>
    <lineage>
        <taxon>Eukaryota</taxon>
        <taxon>Fungi</taxon>
        <taxon>Fungi incertae sedis</taxon>
        <taxon>Mucoromycota</taxon>
        <taxon>Glomeromycotina</taxon>
        <taxon>Glomeromycetes</taxon>
        <taxon>Diversisporales</taxon>
        <taxon>Diversisporaceae</taxon>
        <taxon>Diversispora</taxon>
    </lineage>
</organism>
<evidence type="ECO:0000313" key="2">
    <source>
        <dbReference type="Proteomes" id="UP000266861"/>
    </source>
</evidence>
<evidence type="ECO:0000313" key="1">
    <source>
        <dbReference type="EMBL" id="RHZ86595.1"/>
    </source>
</evidence>
<dbReference type="Proteomes" id="UP000266861">
    <property type="component" value="Unassembled WGS sequence"/>
</dbReference>
<accession>A0A397JE47</accession>
<sequence>MEVEVEVKVVIKEISDGQNDSKKSAKRWTKAFQSYITQFRQRKCNLGLYKEKAFQWYLKSAER</sequence>
<dbReference type="EMBL" id="PQFF01000045">
    <property type="protein sequence ID" value="RHZ86595.1"/>
    <property type="molecule type" value="Genomic_DNA"/>
</dbReference>
<comment type="caution">
    <text evidence="1">The sequence shown here is derived from an EMBL/GenBank/DDBJ whole genome shotgun (WGS) entry which is preliminary data.</text>
</comment>
<protein>
    <submittedName>
        <fullName evidence="1">Uncharacterized protein</fullName>
    </submittedName>
</protein>
<dbReference type="AlphaFoldDB" id="A0A397JE47"/>
<gene>
    <name evidence="1" type="ORF">Glove_48g71</name>
</gene>
<proteinExistence type="predicted"/>
<keyword evidence="2" id="KW-1185">Reference proteome</keyword>
<name>A0A397JE47_9GLOM</name>
<reference evidence="1 2" key="1">
    <citation type="submission" date="2018-08" db="EMBL/GenBank/DDBJ databases">
        <title>Genome and evolution of the arbuscular mycorrhizal fungus Diversispora epigaea (formerly Glomus versiforme) and its bacterial endosymbionts.</title>
        <authorList>
            <person name="Sun X."/>
            <person name="Fei Z."/>
            <person name="Harrison M."/>
        </authorList>
    </citation>
    <scope>NUCLEOTIDE SEQUENCE [LARGE SCALE GENOMIC DNA]</scope>
    <source>
        <strain evidence="1 2">IT104</strain>
    </source>
</reference>